<evidence type="ECO:0008006" key="4">
    <source>
        <dbReference type="Google" id="ProtNLM"/>
    </source>
</evidence>
<keyword evidence="1" id="KW-0812">Transmembrane</keyword>
<dbReference type="STRING" id="441620.Mpop_0790"/>
<reference evidence="2" key="1">
    <citation type="submission" date="2008-04" db="EMBL/GenBank/DDBJ databases">
        <title>Complete sequence of chromosome of Methylobacterium populi BJ001.</title>
        <authorList>
            <consortium name="US DOE Joint Genome Institute"/>
            <person name="Copeland A."/>
            <person name="Lucas S."/>
            <person name="Lapidus A."/>
            <person name="Glavina del Rio T."/>
            <person name="Dalin E."/>
            <person name="Tice H."/>
            <person name="Bruce D."/>
            <person name="Goodwin L."/>
            <person name="Pitluck S."/>
            <person name="Chertkov O."/>
            <person name="Brettin T."/>
            <person name="Detter J.C."/>
            <person name="Han C."/>
            <person name="Kuske C.R."/>
            <person name="Schmutz J."/>
            <person name="Larimer F."/>
            <person name="Land M."/>
            <person name="Hauser L."/>
            <person name="Kyrpides N."/>
            <person name="Mikhailova N."/>
            <person name="Marx C."/>
            <person name="Richardson P."/>
        </authorList>
    </citation>
    <scope>NUCLEOTIDE SEQUENCE [LARGE SCALE GENOMIC DNA]</scope>
    <source>
        <strain evidence="2">BJ001</strain>
    </source>
</reference>
<evidence type="ECO:0000313" key="3">
    <source>
        <dbReference type="Proteomes" id="UP000007136"/>
    </source>
</evidence>
<keyword evidence="1" id="KW-1133">Transmembrane helix</keyword>
<keyword evidence="1" id="KW-0472">Membrane</keyword>
<evidence type="ECO:0000313" key="2">
    <source>
        <dbReference type="EMBL" id="ACB78968.1"/>
    </source>
</evidence>
<dbReference type="HOGENOM" id="CLU_126508_0_0_5"/>
<evidence type="ECO:0000256" key="1">
    <source>
        <dbReference type="SAM" id="Phobius"/>
    </source>
</evidence>
<dbReference type="EMBL" id="CP001029">
    <property type="protein sequence ID" value="ACB78968.1"/>
    <property type="molecule type" value="Genomic_DNA"/>
</dbReference>
<organism evidence="2 3">
    <name type="scientific">Methylorubrum populi (strain ATCC BAA-705 / NCIMB 13946 / BJ001)</name>
    <name type="common">Methylobacterium populi</name>
    <dbReference type="NCBI Taxonomy" id="441620"/>
    <lineage>
        <taxon>Bacteria</taxon>
        <taxon>Pseudomonadati</taxon>
        <taxon>Pseudomonadota</taxon>
        <taxon>Alphaproteobacteria</taxon>
        <taxon>Hyphomicrobiales</taxon>
        <taxon>Methylobacteriaceae</taxon>
        <taxon>Methylorubrum</taxon>
    </lineage>
</organism>
<sequence>MGVVQTAPLHPILRHPHLPLLPARGRRAGAAAMNAPDLSTLRGLHLPTGGTSAVQPEMVAALALGFGLALLVGLIRLVRARRAVSVRRAALRELALAARLEPEARRVAQARLLRRVVRTLKGEEAARSRGPAWAATLDATFATDFFRSGPGRAFADDLYRRPASIDPAAIDTGLGRLLSQIRA</sequence>
<protein>
    <recommendedName>
        <fullName evidence="4">DUF4381 domain-containing protein</fullName>
    </recommendedName>
</protein>
<dbReference type="eggNOG" id="ENOG503306Z">
    <property type="taxonomic scope" value="Bacteria"/>
</dbReference>
<dbReference type="InterPro" id="IPR025489">
    <property type="entry name" value="DUF4381"/>
</dbReference>
<dbReference type="KEGG" id="mpo:Mpop_0790"/>
<dbReference type="AlphaFoldDB" id="B1Z7Z7"/>
<accession>B1Z7Z7</accession>
<feature type="transmembrane region" description="Helical" evidence="1">
    <location>
        <begin position="58"/>
        <end position="78"/>
    </location>
</feature>
<gene>
    <name evidence="2" type="ordered locus">Mpop_0790</name>
</gene>
<name>B1Z7Z7_METPB</name>
<proteinExistence type="predicted"/>
<dbReference type="Proteomes" id="UP000007136">
    <property type="component" value="Chromosome"/>
</dbReference>
<dbReference type="Pfam" id="PF14316">
    <property type="entry name" value="DUF4381"/>
    <property type="match status" value="1"/>
</dbReference>